<dbReference type="Pfam" id="PF01547">
    <property type="entry name" value="SBP_bac_1"/>
    <property type="match status" value="1"/>
</dbReference>
<dbReference type="InterPro" id="IPR006059">
    <property type="entry name" value="SBP"/>
</dbReference>
<dbReference type="PANTHER" id="PTHR43649:SF12">
    <property type="entry name" value="DIACETYLCHITOBIOSE BINDING PROTEIN DASA"/>
    <property type="match status" value="1"/>
</dbReference>
<dbReference type="PANTHER" id="PTHR43649">
    <property type="entry name" value="ARABINOSE-BINDING PROTEIN-RELATED"/>
    <property type="match status" value="1"/>
</dbReference>
<dbReference type="Gene3D" id="3.40.190.10">
    <property type="entry name" value="Periplasmic binding protein-like II"/>
    <property type="match status" value="2"/>
</dbReference>
<dbReference type="EMBL" id="BART01009474">
    <property type="protein sequence ID" value="GAG69022.1"/>
    <property type="molecule type" value="Genomic_DNA"/>
</dbReference>
<reference evidence="1" key="1">
    <citation type="journal article" date="2014" name="Front. Microbiol.">
        <title>High frequency of phylogenetically diverse reductive dehalogenase-homologous genes in deep subseafloor sedimentary metagenomes.</title>
        <authorList>
            <person name="Kawai M."/>
            <person name="Futagami T."/>
            <person name="Toyoda A."/>
            <person name="Takaki Y."/>
            <person name="Nishi S."/>
            <person name="Hori S."/>
            <person name="Arai W."/>
            <person name="Tsubouchi T."/>
            <person name="Morono Y."/>
            <person name="Uchiyama I."/>
            <person name="Ito T."/>
            <person name="Fujiyama A."/>
            <person name="Inagaki F."/>
            <person name="Takami H."/>
        </authorList>
    </citation>
    <scope>NUCLEOTIDE SEQUENCE</scope>
    <source>
        <strain evidence="1">Expedition CK06-06</strain>
    </source>
</reference>
<dbReference type="SUPFAM" id="SSF53850">
    <property type="entry name" value="Periplasmic binding protein-like II"/>
    <property type="match status" value="1"/>
</dbReference>
<dbReference type="InterPro" id="IPR050490">
    <property type="entry name" value="Bact_solute-bd_prot1"/>
</dbReference>
<feature type="non-terminal residue" evidence="1">
    <location>
        <position position="1"/>
    </location>
</feature>
<gene>
    <name evidence="1" type="ORF">S01H4_20992</name>
</gene>
<sequence>SYFELDETVYGLPYATSVYGLWYRTDLFEEAGIAPPTNYEEVLAAAEALTNPAEGIYGISIPGATNASVNLFSTLLWQQCADYYTPQGELIFDDPAALEAVKKWVALTEYAPPGFESYSWGDQITAFVTGNAAMSVYAGRMGIRIPEQAPHLEGISDIVRLPWQSGDDGSYVTYGSWSRMAISAGTQYPETAQDFLQYLLSGDRLARYDATVIGHMVPPTKEVAAMLENWDSDYAREHSDWLAFFNEDAAFTNHPANNMGSVVGCDFNKQDFGPPWGGPIFSRGGIIDLMFQNIYIGGDSVEDAWQEAIGLMNEAQEEWLADHPDWTPPGS</sequence>
<accession>X1AH19</accession>
<organism evidence="1">
    <name type="scientific">marine sediment metagenome</name>
    <dbReference type="NCBI Taxonomy" id="412755"/>
    <lineage>
        <taxon>unclassified sequences</taxon>
        <taxon>metagenomes</taxon>
        <taxon>ecological metagenomes</taxon>
    </lineage>
</organism>
<comment type="caution">
    <text evidence="1">The sequence shown here is derived from an EMBL/GenBank/DDBJ whole genome shotgun (WGS) entry which is preliminary data.</text>
</comment>
<proteinExistence type="predicted"/>
<evidence type="ECO:0000313" key="1">
    <source>
        <dbReference type="EMBL" id="GAG69022.1"/>
    </source>
</evidence>
<dbReference type="AlphaFoldDB" id="X1AH19"/>
<evidence type="ECO:0008006" key="2">
    <source>
        <dbReference type="Google" id="ProtNLM"/>
    </source>
</evidence>
<protein>
    <recommendedName>
        <fullName evidence="2">Sugar ABC transporter substrate-binding protein</fullName>
    </recommendedName>
</protein>
<name>X1AH19_9ZZZZ</name>